<name>A0A4Q2JBG8_9MICO</name>
<sequence>MTSAPQEGDAQALDLRFLSRDVTADEAAAVTAVLVATVRDAHGEHEVTPRNDWSHPRNALRPRVEVGPGRWTASAR</sequence>
<dbReference type="EMBL" id="SDPL01000462">
    <property type="protein sequence ID" value="RXZ43191.1"/>
    <property type="molecule type" value="Genomic_DNA"/>
</dbReference>
<dbReference type="GO" id="GO:0004658">
    <property type="term" value="F:propionyl-CoA carboxylase activity"/>
    <property type="evidence" value="ECO:0007669"/>
    <property type="project" value="InterPro"/>
</dbReference>
<accession>A0A4Q2JBG8</accession>
<evidence type="ECO:0008006" key="4">
    <source>
        <dbReference type="Google" id="ProtNLM"/>
    </source>
</evidence>
<dbReference type="OrthoDB" id="5007863at2"/>
<dbReference type="AlphaFoldDB" id="A0A4Q2JBG8"/>
<gene>
    <name evidence="2" type="ORF">ESO86_15710</name>
</gene>
<dbReference type="Pfam" id="PF13822">
    <property type="entry name" value="ACC_epsilon"/>
    <property type="match status" value="1"/>
</dbReference>
<evidence type="ECO:0000313" key="2">
    <source>
        <dbReference type="EMBL" id="RXZ43191.1"/>
    </source>
</evidence>
<dbReference type="RefSeq" id="WP_129235799.1">
    <property type="nucleotide sequence ID" value="NZ_SDPL01000462.1"/>
</dbReference>
<keyword evidence="3" id="KW-1185">Reference proteome</keyword>
<dbReference type="GO" id="GO:0003989">
    <property type="term" value="F:acetyl-CoA carboxylase activity"/>
    <property type="evidence" value="ECO:0007669"/>
    <property type="project" value="InterPro"/>
</dbReference>
<feature type="region of interest" description="Disordered" evidence="1">
    <location>
        <begin position="45"/>
        <end position="76"/>
    </location>
</feature>
<protein>
    <recommendedName>
        <fullName evidence="4">Acyl-CoA carboxylase subunit epsilon</fullName>
    </recommendedName>
</protein>
<dbReference type="Proteomes" id="UP000292881">
    <property type="component" value="Unassembled WGS sequence"/>
</dbReference>
<proteinExistence type="predicted"/>
<organism evidence="2 3">
    <name type="scientific">Agromyces binzhouensis</name>
    <dbReference type="NCBI Taxonomy" id="1817495"/>
    <lineage>
        <taxon>Bacteria</taxon>
        <taxon>Bacillati</taxon>
        <taxon>Actinomycetota</taxon>
        <taxon>Actinomycetes</taxon>
        <taxon>Micrococcales</taxon>
        <taxon>Microbacteriaceae</taxon>
        <taxon>Agromyces</taxon>
    </lineage>
</organism>
<evidence type="ECO:0000313" key="3">
    <source>
        <dbReference type="Proteomes" id="UP000292881"/>
    </source>
</evidence>
<reference evidence="2 3" key="1">
    <citation type="submission" date="2019-01" db="EMBL/GenBank/DDBJ databases">
        <authorList>
            <person name="Li J."/>
        </authorList>
    </citation>
    <scope>NUCLEOTIDE SEQUENCE [LARGE SCALE GENOMIC DNA]</scope>
    <source>
        <strain evidence="2 3">CGMCC 4.7180</strain>
    </source>
</reference>
<dbReference type="InterPro" id="IPR032716">
    <property type="entry name" value="ACC_epsilon"/>
</dbReference>
<comment type="caution">
    <text evidence="2">The sequence shown here is derived from an EMBL/GenBank/DDBJ whole genome shotgun (WGS) entry which is preliminary data.</text>
</comment>
<feature type="compositionally biased region" description="Basic and acidic residues" evidence="1">
    <location>
        <begin position="45"/>
        <end position="55"/>
    </location>
</feature>
<evidence type="ECO:0000256" key="1">
    <source>
        <dbReference type="SAM" id="MobiDB-lite"/>
    </source>
</evidence>